<dbReference type="InterPro" id="IPR003775">
    <property type="entry name" value="Flagellar_assembly_factor_FliW"/>
</dbReference>
<proteinExistence type="inferred from homology"/>
<comment type="caution">
    <text evidence="6">The sequence shown here is derived from an EMBL/GenBank/DDBJ whole genome shotgun (WGS) entry which is preliminary data.</text>
</comment>
<dbReference type="GO" id="GO:0006417">
    <property type="term" value="P:regulation of translation"/>
    <property type="evidence" value="ECO:0007669"/>
    <property type="project" value="UniProtKB-KW"/>
</dbReference>
<dbReference type="NCBIfam" id="NF009793">
    <property type="entry name" value="PRK13285.1-1"/>
    <property type="match status" value="1"/>
</dbReference>
<dbReference type="AlphaFoldDB" id="A0A0F5PP55"/>
<keyword evidence="3 5" id="KW-0810">Translation regulation</keyword>
<reference evidence="7" key="3">
    <citation type="submission" date="2015-02" db="EMBL/GenBank/DDBJ databases">
        <title>Genome analysis of three genomes within the thermophilic hydrogenogenic bacterial species Caldanaerobacter subterraneus.</title>
        <authorList>
            <person name="Sant'Anna F.H."/>
            <person name="Lebedinsky A."/>
            <person name="Sokolova T."/>
            <person name="Robb F.T."/>
            <person name="Gonzalez J.M."/>
        </authorList>
    </citation>
    <scope>NUCLEOTIDE SEQUENCE [LARGE SCALE GENOMIC DNA]</scope>
    <source>
        <strain evidence="7">DSM 12653</strain>
    </source>
</reference>
<sequence>MSLKESEEFRMELNTKNFGIIHYNEEDVIYFEEGIPGFEELHNFLIIGDEEEDMPFKWLQSIDDTDIAFVIIDPRVFKPNYTFEIDEELKEELQIEDINHLLIYVIVVIPNEIEKMTANLKAPIIINAKNNRGKQVILDNEEYLIKHPILEELKNAYSNA</sequence>
<keyword evidence="2 5" id="KW-1005">Bacterial flagellum biogenesis</keyword>
<evidence type="ECO:0000256" key="4">
    <source>
        <dbReference type="ARBA" id="ARBA00023186"/>
    </source>
</evidence>
<dbReference type="SUPFAM" id="SSF141457">
    <property type="entry name" value="BH3618-like"/>
    <property type="match status" value="1"/>
</dbReference>
<dbReference type="HAMAP" id="MF_01185">
    <property type="entry name" value="FliW"/>
    <property type="match status" value="1"/>
</dbReference>
<evidence type="ECO:0000313" key="6">
    <source>
        <dbReference type="EMBL" id="KKC30428.1"/>
    </source>
</evidence>
<accession>A0A0F5PP55</accession>
<dbReference type="EMBL" id="ABXP02000034">
    <property type="protein sequence ID" value="KKC30428.1"/>
    <property type="molecule type" value="Genomic_DNA"/>
</dbReference>
<comment type="subcellular location">
    <subcellularLocation>
        <location evidence="5">Cytoplasm</location>
    </subcellularLocation>
</comment>
<evidence type="ECO:0000256" key="1">
    <source>
        <dbReference type="ARBA" id="ARBA00022490"/>
    </source>
</evidence>
<gene>
    <name evidence="5" type="primary">fliW</name>
    <name evidence="6" type="ORF">CDSM653_00521</name>
</gene>
<comment type="function">
    <text evidence="5">Acts as an anti-CsrA protein, binds CsrA and prevents it from repressing translation of its target genes, one of which is flagellin. Binds to flagellin and participates in the assembly of the flagellum.</text>
</comment>
<keyword evidence="1 5" id="KW-0963">Cytoplasm</keyword>
<dbReference type="PANTHER" id="PTHR39190:SF1">
    <property type="entry name" value="FLAGELLAR ASSEMBLY FACTOR FLIW"/>
    <property type="match status" value="1"/>
</dbReference>
<dbReference type="InterPro" id="IPR024046">
    <property type="entry name" value="Flagellar_assmbl_FliW_dom_sf"/>
</dbReference>
<keyword evidence="6" id="KW-0969">Cilium</keyword>
<dbReference type="GO" id="GO:0044780">
    <property type="term" value="P:bacterial-type flagellum assembly"/>
    <property type="evidence" value="ECO:0007669"/>
    <property type="project" value="UniProtKB-UniRule"/>
</dbReference>
<evidence type="ECO:0000256" key="5">
    <source>
        <dbReference type="HAMAP-Rule" id="MF_01185"/>
    </source>
</evidence>
<comment type="subunit">
    <text evidence="5">Interacts with translational regulator CsrA and flagellin(s).</text>
</comment>
<dbReference type="Proteomes" id="UP000010146">
    <property type="component" value="Unassembled WGS sequence"/>
</dbReference>
<protein>
    <recommendedName>
        <fullName evidence="5">Flagellar assembly factor FliW</fullName>
    </recommendedName>
</protein>
<comment type="similarity">
    <text evidence="5">Belongs to the FliW family.</text>
</comment>
<dbReference type="Pfam" id="PF02623">
    <property type="entry name" value="FliW"/>
    <property type="match status" value="1"/>
</dbReference>
<evidence type="ECO:0000256" key="3">
    <source>
        <dbReference type="ARBA" id="ARBA00022845"/>
    </source>
</evidence>
<evidence type="ECO:0000256" key="2">
    <source>
        <dbReference type="ARBA" id="ARBA00022795"/>
    </source>
</evidence>
<keyword evidence="6" id="KW-0966">Cell projection</keyword>
<organism evidence="6 7">
    <name type="scientific">Caldanaerobacter subterraneus subsp. pacificus DSM 12653</name>
    <dbReference type="NCBI Taxonomy" id="391606"/>
    <lineage>
        <taxon>Bacteria</taxon>
        <taxon>Bacillati</taxon>
        <taxon>Bacillota</taxon>
        <taxon>Clostridia</taxon>
        <taxon>Thermoanaerobacterales</taxon>
        <taxon>Thermoanaerobacteraceae</taxon>
        <taxon>Caldanaerobacter</taxon>
    </lineage>
</organism>
<evidence type="ECO:0000313" key="7">
    <source>
        <dbReference type="Proteomes" id="UP000010146"/>
    </source>
</evidence>
<dbReference type="Gene3D" id="2.30.290.10">
    <property type="entry name" value="BH3618-like"/>
    <property type="match status" value="1"/>
</dbReference>
<keyword evidence="4 5" id="KW-0143">Chaperone</keyword>
<name>A0A0F5PP55_9THEO</name>
<reference evidence="6 7" key="2">
    <citation type="journal article" date="2015" name="BMC Genomics">
        <title>Analysis of three genomes within the thermophilic bacterial species Caldanaerobacter subterraneus with a focus on carbon monoxide dehydrogenase evolution and hydrolase diversity.</title>
        <authorList>
            <person name="Sant'Anna F.H."/>
            <person name="Lebedinsky A.V."/>
            <person name="Sokolova T.G."/>
            <person name="Robb F.T."/>
            <person name="Gonzalez J.M."/>
        </authorList>
    </citation>
    <scope>NUCLEOTIDE SEQUENCE [LARGE SCALE GENOMIC DNA]</scope>
    <source>
        <strain evidence="6 7">DSM 12653</strain>
    </source>
</reference>
<dbReference type="GO" id="GO:0005737">
    <property type="term" value="C:cytoplasm"/>
    <property type="evidence" value="ECO:0007669"/>
    <property type="project" value="UniProtKB-SubCell"/>
</dbReference>
<reference evidence="6 7" key="1">
    <citation type="submission" date="2008-07" db="EMBL/GenBank/DDBJ databases">
        <authorList>
            <person name="Gonzalez J."/>
            <person name="Sokolova T."/>
            <person name="Ferriera S."/>
            <person name="Johnson J."/>
            <person name="Kravitz S."/>
            <person name="Beeson K."/>
            <person name="Sutton G."/>
            <person name="Rogers Y.-H."/>
            <person name="Friedman R."/>
            <person name="Frazier M."/>
            <person name="Venter J.C."/>
        </authorList>
    </citation>
    <scope>NUCLEOTIDE SEQUENCE [LARGE SCALE GENOMIC DNA]</scope>
    <source>
        <strain evidence="6 7">DSM 12653</strain>
    </source>
</reference>
<dbReference type="PANTHER" id="PTHR39190">
    <property type="entry name" value="FLAGELLAR ASSEMBLY FACTOR FLIW"/>
    <property type="match status" value="1"/>
</dbReference>
<keyword evidence="6" id="KW-0282">Flagellum</keyword>